<evidence type="ECO:0000256" key="10">
    <source>
        <dbReference type="ARBA" id="ARBA00023211"/>
    </source>
</evidence>
<dbReference type="PIRSF" id="PIRSF039102">
    <property type="entry name" value="Ddl/VanB"/>
    <property type="match status" value="1"/>
</dbReference>
<keyword evidence="5 15" id="KW-0547">Nucleotide-binding</keyword>
<keyword evidence="9 12" id="KW-0573">Peptidoglycan synthesis</keyword>
<dbReference type="InterPro" id="IPR005905">
    <property type="entry name" value="D_ala_D_ala"/>
</dbReference>
<evidence type="ECO:0000313" key="17">
    <source>
        <dbReference type="EMBL" id="AZA13408.1"/>
    </source>
</evidence>
<evidence type="ECO:0000313" key="18">
    <source>
        <dbReference type="Proteomes" id="UP000269019"/>
    </source>
</evidence>
<organism evidence="17 18">
    <name type="scientific">Corynebacterium choanae</name>
    <dbReference type="NCBI Taxonomy" id="1862358"/>
    <lineage>
        <taxon>Bacteria</taxon>
        <taxon>Bacillati</taxon>
        <taxon>Actinomycetota</taxon>
        <taxon>Actinomycetes</taxon>
        <taxon>Mycobacteriales</taxon>
        <taxon>Corynebacteriaceae</taxon>
        <taxon>Corynebacterium</taxon>
    </lineage>
</organism>
<dbReference type="RefSeq" id="WP_123927458.1">
    <property type="nucleotide sequence ID" value="NZ_CP033896.1"/>
</dbReference>
<dbReference type="OrthoDB" id="9813261at2"/>
<evidence type="ECO:0000256" key="3">
    <source>
        <dbReference type="ARBA" id="ARBA00022598"/>
    </source>
</evidence>
<dbReference type="PROSITE" id="PS00844">
    <property type="entry name" value="DALA_DALA_LIGASE_2"/>
    <property type="match status" value="1"/>
</dbReference>
<evidence type="ECO:0000256" key="9">
    <source>
        <dbReference type="ARBA" id="ARBA00022984"/>
    </source>
</evidence>
<feature type="active site" evidence="13">
    <location>
        <position position="334"/>
    </location>
</feature>
<feature type="binding site" evidence="14">
    <location>
        <position position="323"/>
    </location>
    <ligand>
        <name>Mg(2+)</name>
        <dbReference type="ChEBI" id="CHEBI:18420"/>
        <label>1</label>
    </ligand>
</feature>
<keyword evidence="10 14" id="KW-0464">Manganese</keyword>
<evidence type="ECO:0000256" key="2">
    <source>
        <dbReference type="ARBA" id="ARBA00010871"/>
    </source>
</evidence>
<keyword evidence="12" id="KW-0963">Cytoplasm</keyword>
<evidence type="ECO:0000256" key="7">
    <source>
        <dbReference type="ARBA" id="ARBA00022842"/>
    </source>
</evidence>
<dbReference type="Gene3D" id="3.30.470.20">
    <property type="entry name" value="ATP-grasp fold, B domain"/>
    <property type="match status" value="1"/>
</dbReference>
<evidence type="ECO:0000256" key="4">
    <source>
        <dbReference type="ARBA" id="ARBA00022723"/>
    </source>
</evidence>
<dbReference type="PANTHER" id="PTHR23132:SF25">
    <property type="entry name" value="D-ALANINE--D-ALANINE LIGASE A"/>
    <property type="match status" value="1"/>
</dbReference>
<dbReference type="UniPathway" id="UPA00219"/>
<dbReference type="NCBIfam" id="NF002528">
    <property type="entry name" value="PRK01966.1-4"/>
    <property type="match status" value="1"/>
</dbReference>
<dbReference type="PROSITE" id="PS50975">
    <property type="entry name" value="ATP_GRASP"/>
    <property type="match status" value="1"/>
</dbReference>
<evidence type="ECO:0000256" key="11">
    <source>
        <dbReference type="ARBA" id="ARBA00023316"/>
    </source>
</evidence>
<dbReference type="KEGG" id="ccho:CCHOA_05010"/>
<keyword evidence="3 12" id="KW-0436">Ligase</keyword>
<dbReference type="Pfam" id="PF01820">
    <property type="entry name" value="Dala_Dala_lig_N"/>
    <property type="match status" value="1"/>
</dbReference>
<evidence type="ECO:0000256" key="14">
    <source>
        <dbReference type="PIRSR" id="PIRSR039102-3"/>
    </source>
</evidence>
<comment type="function">
    <text evidence="12">Cell wall formation.</text>
</comment>
<comment type="similarity">
    <text evidence="2 12">Belongs to the D-alanine--D-alanine ligase family.</text>
</comment>
<dbReference type="Gene3D" id="3.30.1490.20">
    <property type="entry name" value="ATP-grasp fold, A domain"/>
    <property type="match status" value="1"/>
</dbReference>
<comment type="catalytic activity">
    <reaction evidence="12">
        <text>2 D-alanine + ATP = D-alanyl-D-alanine + ADP + phosphate + H(+)</text>
        <dbReference type="Rhea" id="RHEA:11224"/>
        <dbReference type="ChEBI" id="CHEBI:15378"/>
        <dbReference type="ChEBI" id="CHEBI:30616"/>
        <dbReference type="ChEBI" id="CHEBI:43474"/>
        <dbReference type="ChEBI" id="CHEBI:57416"/>
        <dbReference type="ChEBI" id="CHEBI:57822"/>
        <dbReference type="ChEBI" id="CHEBI:456216"/>
        <dbReference type="EC" id="6.3.2.4"/>
    </reaction>
</comment>
<dbReference type="GO" id="GO:0005829">
    <property type="term" value="C:cytosol"/>
    <property type="evidence" value="ECO:0007669"/>
    <property type="project" value="TreeGrafter"/>
</dbReference>
<dbReference type="SUPFAM" id="SSF56059">
    <property type="entry name" value="Glutathione synthetase ATP-binding domain-like"/>
    <property type="match status" value="1"/>
</dbReference>
<dbReference type="GO" id="GO:0005524">
    <property type="term" value="F:ATP binding"/>
    <property type="evidence" value="ECO:0007669"/>
    <property type="project" value="UniProtKB-UniRule"/>
</dbReference>
<keyword evidence="4 14" id="KW-0479">Metal-binding</keyword>
<dbReference type="Gene3D" id="3.40.50.20">
    <property type="match status" value="1"/>
</dbReference>
<evidence type="ECO:0000256" key="12">
    <source>
        <dbReference type="HAMAP-Rule" id="MF_00047"/>
    </source>
</evidence>
<reference evidence="17 18" key="1">
    <citation type="submission" date="2018-11" db="EMBL/GenBank/DDBJ databases">
        <authorList>
            <person name="Kleinhagauer T."/>
            <person name="Glaeser S.P."/>
            <person name="Spergser J."/>
            <person name="Ruckert C."/>
            <person name="Kaempfer P."/>
            <person name="Busse H.-J."/>
        </authorList>
    </citation>
    <scope>NUCLEOTIDE SEQUENCE [LARGE SCALE GENOMIC DNA]</scope>
    <source>
        <strain evidence="17 18">200CH</strain>
    </source>
</reference>
<accession>A0A3G6J945</accession>
<feature type="active site" evidence="13">
    <location>
        <position position="20"/>
    </location>
</feature>
<dbReference type="GO" id="GO:0046872">
    <property type="term" value="F:metal ion binding"/>
    <property type="evidence" value="ECO:0007669"/>
    <property type="project" value="UniProtKB-KW"/>
</dbReference>
<evidence type="ECO:0000256" key="1">
    <source>
        <dbReference type="ARBA" id="ARBA00001936"/>
    </source>
</evidence>
<name>A0A3G6J945_9CORY</name>
<protein>
    <recommendedName>
        <fullName evidence="12">D-alanine--D-alanine ligase</fullName>
        <ecNumber evidence="12">6.3.2.4</ecNumber>
    </recommendedName>
    <alternativeName>
        <fullName evidence="12">D-Ala-D-Ala ligase</fullName>
    </alternativeName>
    <alternativeName>
        <fullName evidence="12">D-alanylalanine synthetase</fullName>
    </alternativeName>
</protein>
<dbReference type="GO" id="GO:0071555">
    <property type="term" value="P:cell wall organization"/>
    <property type="evidence" value="ECO:0007669"/>
    <property type="project" value="UniProtKB-KW"/>
</dbReference>
<dbReference type="PANTHER" id="PTHR23132">
    <property type="entry name" value="D-ALANINE--D-ALANINE LIGASE"/>
    <property type="match status" value="1"/>
</dbReference>
<keyword evidence="6 15" id="KW-0067">ATP-binding</keyword>
<dbReference type="EMBL" id="CP033896">
    <property type="protein sequence ID" value="AZA13408.1"/>
    <property type="molecule type" value="Genomic_DNA"/>
</dbReference>
<dbReference type="HAMAP" id="MF_00047">
    <property type="entry name" value="Dala_Dala_lig"/>
    <property type="match status" value="1"/>
</dbReference>
<keyword evidence="18" id="KW-1185">Reference proteome</keyword>
<evidence type="ECO:0000259" key="16">
    <source>
        <dbReference type="PROSITE" id="PS50975"/>
    </source>
</evidence>
<sequence>MTDQQNLIRVAVIYGGQSSEHSVACVTGHAILHNMDTTRFTPIPVGITRDGTWVVGTTDSAELTMRPDYQPEVRPREELRLAVSPQHKGQFYYVSGEHAGELYAEVDVIFPALHGHRGEDGTIQGLFELSGIAYVGCGVLASAAGMDKTATKLLLQAAGLSVAPQVVVTGSLDEVVDDIAALGLPVYVKPASGGSSIGVSKVTHLDDLAAAVAAARKEDHKVLVEREMVGPEVEVAIVEYPDGRLRAATPAQLQGTTDSAQGFYDFDTKYLANTVQAAIPAPIGEEAIAEIQQLALRAFQALGARGLSRVDFFLTDDGPVVNEINTMPGFTPISMYPQEFAYDGVSYPELLGILIEQALHSSRT</sequence>
<comment type="pathway">
    <text evidence="12">Cell wall biogenesis; peptidoglycan biosynthesis.</text>
</comment>
<dbReference type="SUPFAM" id="SSF52440">
    <property type="entry name" value="PreATP-grasp domain"/>
    <property type="match status" value="1"/>
</dbReference>
<feature type="active site" evidence="13">
    <location>
        <position position="195"/>
    </location>
</feature>
<dbReference type="InterPro" id="IPR000291">
    <property type="entry name" value="D-Ala_lig_Van_CS"/>
</dbReference>
<dbReference type="AlphaFoldDB" id="A0A3G6J945"/>
<dbReference type="NCBIfam" id="TIGR01205">
    <property type="entry name" value="D_ala_D_alaTIGR"/>
    <property type="match status" value="1"/>
</dbReference>
<keyword evidence="11 12" id="KW-0961">Cell wall biogenesis/degradation</keyword>
<dbReference type="GO" id="GO:0009252">
    <property type="term" value="P:peptidoglycan biosynthetic process"/>
    <property type="evidence" value="ECO:0007669"/>
    <property type="project" value="UniProtKB-UniRule"/>
</dbReference>
<keyword evidence="8 12" id="KW-0133">Cell shape</keyword>
<proteinExistence type="inferred from homology"/>
<dbReference type="InterPro" id="IPR011127">
    <property type="entry name" value="Dala_Dala_lig_N"/>
</dbReference>
<comment type="cofactor">
    <cofactor evidence="1">
        <name>Mn(2+)</name>
        <dbReference type="ChEBI" id="CHEBI:29035"/>
    </cofactor>
</comment>
<keyword evidence="7 14" id="KW-0460">Magnesium</keyword>
<comment type="cofactor">
    <cofactor evidence="14">
        <name>Mg(2+)</name>
        <dbReference type="ChEBI" id="CHEBI:18420"/>
    </cofactor>
    <cofactor evidence="14">
        <name>Mn(2+)</name>
        <dbReference type="ChEBI" id="CHEBI:29035"/>
    </cofactor>
    <text evidence="14">Binds 2 magnesium or manganese ions per subunit.</text>
</comment>
<dbReference type="PROSITE" id="PS00843">
    <property type="entry name" value="DALA_DALA_LIGASE_1"/>
    <property type="match status" value="1"/>
</dbReference>
<dbReference type="InterPro" id="IPR011761">
    <property type="entry name" value="ATP-grasp"/>
</dbReference>
<dbReference type="Pfam" id="PF07478">
    <property type="entry name" value="Dala_Dala_lig_C"/>
    <property type="match status" value="1"/>
</dbReference>
<dbReference type="GO" id="GO:0008360">
    <property type="term" value="P:regulation of cell shape"/>
    <property type="evidence" value="ECO:0007669"/>
    <property type="project" value="UniProtKB-KW"/>
</dbReference>
<evidence type="ECO:0000256" key="8">
    <source>
        <dbReference type="ARBA" id="ARBA00022960"/>
    </source>
</evidence>
<feature type="binding site" evidence="14">
    <location>
        <position position="323"/>
    </location>
    <ligand>
        <name>Mg(2+)</name>
        <dbReference type="ChEBI" id="CHEBI:18420"/>
        <label>2</label>
    </ligand>
</feature>
<evidence type="ECO:0000256" key="13">
    <source>
        <dbReference type="PIRSR" id="PIRSR039102-1"/>
    </source>
</evidence>
<gene>
    <name evidence="12 17" type="primary">ddl</name>
    <name evidence="17" type="ORF">CCHOA_05010</name>
</gene>
<dbReference type="InterPro" id="IPR013815">
    <property type="entry name" value="ATP_grasp_subdomain_1"/>
</dbReference>
<comment type="subcellular location">
    <subcellularLocation>
        <location evidence="12">Cytoplasm</location>
    </subcellularLocation>
</comment>
<dbReference type="InterPro" id="IPR011095">
    <property type="entry name" value="Dala_Dala_lig_C"/>
</dbReference>
<evidence type="ECO:0000256" key="15">
    <source>
        <dbReference type="PROSITE-ProRule" id="PRU00409"/>
    </source>
</evidence>
<dbReference type="GO" id="GO:0008716">
    <property type="term" value="F:D-alanine-D-alanine ligase activity"/>
    <property type="evidence" value="ECO:0007669"/>
    <property type="project" value="UniProtKB-UniRule"/>
</dbReference>
<evidence type="ECO:0000256" key="6">
    <source>
        <dbReference type="ARBA" id="ARBA00022840"/>
    </source>
</evidence>
<dbReference type="EC" id="6.3.2.4" evidence="12"/>
<feature type="domain" description="ATP-grasp" evidence="16">
    <location>
        <begin position="152"/>
        <end position="356"/>
    </location>
</feature>
<feature type="binding site" evidence="14">
    <location>
        <position position="311"/>
    </location>
    <ligand>
        <name>Mg(2+)</name>
        <dbReference type="ChEBI" id="CHEBI:18420"/>
        <label>1</label>
    </ligand>
</feature>
<dbReference type="Proteomes" id="UP000269019">
    <property type="component" value="Chromosome"/>
</dbReference>
<evidence type="ECO:0000256" key="5">
    <source>
        <dbReference type="ARBA" id="ARBA00022741"/>
    </source>
</evidence>
<feature type="binding site" evidence="14">
    <location>
        <position position="325"/>
    </location>
    <ligand>
        <name>Mg(2+)</name>
        <dbReference type="ChEBI" id="CHEBI:18420"/>
        <label>2</label>
    </ligand>
</feature>
<dbReference type="InterPro" id="IPR016185">
    <property type="entry name" value="PreATP-grasp_dom_sf"/>
</dbReference>